<keyword evidence="2" id="KW-0732">Signal</keyword>
<gene>
    <name evidence="3" type="ORF">C1SCF055_LOCUS37746</name>
</gene>
<keyword evidence="5" id="KW-1185">Reference proteome</keyword>
<dbReference type="AlphaFoldDB" id="A0A9P1DM97"/>
<dbReference type="EMBL" id="CAMXCT020005557">
    <property type="protein sequence ID" value="CAL1166088.1"/>
    <property type="molecule type" value="Genomic_DNA"/>
</dbReference>
<dbReference type="OrthoDB" id="441683at2759"/>
<feature type="region of interest" description="Disordered" evidence="1">
    <location>
        <begin position="433"/>
        <end position="479"/>
    </location>
</feature>
<proteinExistence type="predicted"/>
<dbReference type="EMBL" id="CAMXCT030005557">
    <property type="protein sequence ID" value="CAL4800025.1"/>
    <property type="molecule type" value="Genomic_DNA"/>
</dbReference>
<dbReference type="Proteomes" id="UP001152797">
    <property type="component" value="Unassembled WGS sequence"/>
</dbReference>
<protein>
    <submittedName>
        <fullName evidence="4">Multidrug and toxin extrusion protein 1</fullName>
    </submittedName>
</protein>
<comment type="caution">
    <text evidence="3">The sequence shown here is derived from an EMBL/GenBank/DDBJ whole genome shotgun (WGS) entry which is preliminary data.</text>
</comment>
<evidence type="ECO:0000256" key="2">
    <source>
        <dbReference type="SAM" id="SignalP"/>
    </source>
</evidence>
<evidence type="ECO:0000256" key="1">
    <source>
        <dbReference type="SAM" id="MobiDB-lite"/>
    </source>
</evidence>
<sequence>MYSQSHRCELISHAVTLLLVWIAPQGTAAELRIETAKEALNRACQHLSVHGQWAWLSRFTCIFARCSVALQSEVALLDDMNPKGWDYSRPTRSVLDSLGTMSGETAEHWMRELQVTSQLLDDFAAHLITLGEHSTWSSIKHAADGCRDLHDLVGVHVSRVSTIRDPPPVLGYKSVALLGFAVPSESQFDELIEKIIPKDLGEPVDLLSPGAASLRRVIRQCFDACSSQGGLAREPQAAAMPKPKLTLAEYKELKIKFHEFFPGELLTPESTPSFMFVANLKEQFDTGTWTWTPWRHRISEQAEVLFQENRRPRSDQQLLQRMLNQQDLLDFPEATVPTGGPVEPVLLRFQTLLANALALLQLVHLIVIKKFHHKFNELALASPVDSTLRSPNLQEVLAADKAVWMAVTSAMRENSWSLSDTMSEVAYCRQDMQSALQPRPRGAPNPVTPKKPEPKAPPRKPGTPPPVKKDDKLKDWQDS</sequence>
<evidence type="ECO:0000313" key="5">
    <source>
        <dbReference type="Proteomes" id="UP001152797"/>
    </source>
</evidence>
<evidence type="ECO:0000313" key="4">
    <source>
        <dbReference type="EMBL" id="CAL4800025.1"/>
    </source>
</evidence>
<feature type="compositionally biased region" description="Basic and acidic residues" evidence="1">
    <location>
        <begin position="467"/>
        <end position="479"/>
    </location>
</feature>
<name>A0A9P1DM97_9DINO</name>
<evidence type="ECO:0000313" key="3">
    <source>
        <dbReference type="EMBL" id="CAI4012713.1"/>
    </source>
</evidence>
<organism evidence="3">
    <name type="scientific">Cladocopium goreaui</name>
    <dbReference type="NCBI Taxonomy" id="2562237"/>
    <lineage>
        <taxon>Eukaryota</taxon>
        <taxon>Sar</taxon>
        <taxon>Alveolata</taxon>
        <taxon>Dinophyceae</taxon>
        <taxon>Suessiales</taxon>
        <taxon>Symbiodiniaceae</taxon>
        <taxon>Cladocopium</taxon>
    </lineage>
</organism>
<reference evidence="3" key="1">
    <citation type="submission" date="2022-10" db="EMBL/GenBank/DDBJ databases">
        <authorList>
            <person name="Chen Y."/>
            <person name="Dougan E. K."/>
            <person name="Chan C."/>
            <person name="Rhodes N."/>
            <person name="Thang M."/>
        </authorList>
    </citation>
    <scope>NUCLEOTIDE SEQUENCE</scope>
</reference>
<feature type="chain" id="PRO_5043271489" evidence="2">
    <location>
        <begin position="29"/>
        <end position="479"/>
    </location>
</feature>
<reference evidence="4 5" key="2">
    <citation type="submission" date="2024-05" db="EMBL/GenBank/DDBJ databases">
        <authorList>
            <person name="Chen Y."/>
            <person name="Shah S."/>
            <person name="Dougan E. K."/>
            <person name="Thang M."/>
            <person name="Chan C."/>
        </authorList>
    </citation>
    <scope>NUCLEOTIDE SEQUENCE [LARGE SCALE GENOMIC DNA]</scope>
</reference>
<feature type="signal peptide" evidence="2">
    <location>
        <begin position="1"/>
        <end position="28"/>
    </location>
</feature>
<dbReference type="EMBL" id="CAMXCT010005557">
    <property type="protein sequence ID" value="CAI4012713.1"/>
    <property type="molecule type" value="Genomic_DNA"/>
</dbReference>
<accession>A0A9P1DM97</accession>